<dbReference type="GO" id="GO:0005975">
    <property type="term" value="P:carbohydrate metabolic process"/>
    <property type="evidence" value="ECO:0007669"/>
    <property type="project" value="InterPro"/>
</dbReference>
<dbReference type="Proteomes" id="UP000297280">
    <property type="component" value="Unassembled WGS sequence"/>
</dbReference>
<dbReference type="AlphaFoldDB" id="A0A4Z1L0H8"/>
<dbReference type="GO" id="GO:0004650">
    <property type="term" value="F:polygalacturonase activity"/>
    <property type="evidence" value="ECO:0007669"/>
    <property type="project" value="InterPro"/>
</dbReference>
<dbReference type="GO" id="GO:0071555">
    <property type="term" value="P:cell wall organization"/>
    <property type="evidence" value="ECO:0007669"/>
    <property type="project" value="UniProtKB-KW"/>
</dbReference>
<comment type="similarity">
    <text evidence="2 10">Belongs to the glycosyl hydrolase 28 family.</text>
</comment>
<sequence length="589" mass="60245">MQFSTLSALAAIVLPALVSAQLNGSVGPLTSRESKATKICSVLDYGGKASKTSDIGPALTSAFAACKTGGTVYVPPGDYGMTTWVTLSGGSAWALKLDGIIYRVDGGDGNMIMIKHTTDFEMYSSTSAGAIQGYGYEYHKDSTYGPRLLRFFDAKNFSIHDIALVDAPAFHFSIDTCESGEVYNMIIRGGNEGGLDGIDVWGTNIWIHDVEVTNKDECVTVKSPSDHLLIEDIYCNSSGGCGMGSFGADTAISHIIYNNVYTYGSNQMYMIKSNGGSGTVSDCQFNNFIGRSNAYSLNLNAAWTQASKAAGNGVIYENLSFNNWKGTCESATARGPINLLCSSTAPCTNITITDFAIGADSGSTGKYVCQNAYGSGGCLEADTNSPSAYTTTQSWSAMPTGYEASTMAQDLATPFAVSVSIPIPTIPTSFFPGRTPVSALMANGGGSSVAASASHGAITTSSKVAVATSTPVASSSKVAATSSKASSTAAVATTKASSTAAVVSTSKTTLVTPKSSSTLATSAKPATTTAASSSGSVPLYGNCAGGKSCSVDGGSSGKVSSTEIASSVAPVATDESDAGGVDEDDECEL</sequence>
<accession>A0A4Z1L0H8</accession>
<feature type="compositionally biased region" description="Low complexity" evidence="11">
    <location>
        <begin position="551"/>
        <end position="561"/>
    </location>
</feature>
<evidence type="ECO:0000256" key="11">
    <source>
        <dbReference type="SAM" id="MobiDB-lite"/>
    </source>
</evidence>
<keyword evidence="9" id="KW-0961">Cell wall biogenesis/degradation</keyword>
<comment type="subcellular location">
    <subcellularLocation>
        <location evidence="1">Secreted</location>
    </subcellularLocation>
</comment>
<evidence type="ECO:0000256" key="5">
    <source>
        <dbReference type="ARBA" id="ARBA00022801"/>
    </source>
</evidence>
<dbReference type="InterPro" id="IPR011050">
    <property type="entry name" value="Pectin_lyase_fold/virulence"/>
</dbReference>
<evidence type="ECO:0000256" key="10">
    <source>
        <dbReference type="RuleBase" id="RU361169"/>
    </source>
</evidence>
<evidence type="ECO:0008006" key="15">
    <source>
        <dbReference type="Google" id="ProtNLM"/>
    </source>
</evidence>
<feature type="chain" id="PRO_5021187719" description="Pectate lyase superfamily protein domain-containing protein" evidence="12">
    <location>
        <begin position="21"/>
        <end position="589"/>
    </location>
</feature>
<dbReference type="EMBL" id="PQXO01000069">
    <property type="protein sequence ID" value="TGO90312.1"/>
    <property type="molecule type" value="Genomic_DNA"/>
</dbReference>
<evidence type="ECO:0000256" key="12">
    <source>
        <dbReference type="SAM" id="SignalP"/>
    </source>
</evidence>
<evidence type="ECO:0000256" key="1">
    <source>
        <dbReference type="ARBA" id="ARBA00004613"/>
    </source>
</evidence>
<protein>
    <recommendedName>
        <fullName evidence="15">Pectate lyase superfamily protein domain-containing protein</fullName>
    </recommendedName>
</protein>
<keyword evidence="8 10" id="KW-0326">Glycosidase</keyword>
<name>A0A4Z1L0H8_9HELO</name>
<gene>
    <name evidence="13" type="ORF">BPOR_0069g00030</name>
</gene>
<dbReference type="InterPro" id="IPR000743">
    <property type="entry name" value="Glyco_hydro_28"/>
</dbReference>
<organism evidence="13 14">
    <name type="scientific">Botrytis porri</name>
    <dbReference type="NCBI Taxonomy" id="87229"/>
    <lineage>
        <taxon>Eukaryota</taxon>
        <taxon>Fungi</taxon>
        <taxon>Dikarya</taxon>
        <taxon>Ascomycota</taxon>
        <taxon>Pezizomycotina</taxon>
        <taxon>Leotiomycetes</taxon>
        <taxon>Helotiales</taxon>
        <taxon>Sclerotiniaceae</taxon>
        <taxon>Botrytis</taxon>
    </lineage>
</organism>
<dbReference type="PANTHER" id="PTHR31736">
    <property type="match status" value="1"/>
</dbReference>
<evidence type="ECO:0000313" key="13">
    <source>
        <dbReference type="EMBL" id="TGO90312.1"/>
    </source>
</evidence>
<proteinExistence type="inferred from homology"/>
<evidence type="ECO:0000256" key="7">
    <source>
        <dbReference type="ARBA" id="ARBA00023180"/>
    </source>
</evidence>
<keyword evidence="7" id="KW-0325">Glycoprotein</keyword>
<feature type="region of interest" description="Disordered" evidence="11">
    <location>
        <begin position="513"/>
        <end position="534"/>
    </location>
</feature>
<evidence type="ECO:0000256" key="8">
    <source>
        <dbReference type="ARBA" id="ARBA00023295"/>
    </source>
</evidence>
<evidence type="ECO:0000313" key="14">
    <source>
        <dbReference type="Proteomes" id="UP000297280"/>
    </source>
</evidence>
<evidence type="ECO:0000256" key="9">
    <source>
        <dbReference type="ARBA" id="ARBA00023316"/>
    </source>
</evidence>
<comment type="caution">
    <text evidence="13">The sequence shown here is derived from an EMBL/GenBank/DDBJ whole genome shotgun (WGS) entry which is preliminary data.</text>
</comment>
<evidence type="ECO:0000256" key="6">
    <source>
        <dbReference type="ARBA" id="ARBA00023157"/>
    </source>
</evidence>
<keyword evidence="14" id="KW-1185">Reference proteome</keyword>
<keyword evidence="5 10" id="KW-0378">Hydrolase</keyword>
<reference evidence="13 14" key="1">
    <citation type="submission" date="2017-12" db="EMBL/GenBank/DDBJ databases">
        <title>Comparative genomics of Botrytis spp.</title>
        <authorList>
            <person name="Valero-Jimenez C.A."/>
            <person name="Tapia P."/>
            <person name="Veloso J."/>
            <person name="Silva-Moreno E."/>
            <person name="Staats M."/>
            <person name="Valdes J.H."/>
            <person name="Van Kan J.A.L."/>
        </authorList>
    </citation>
    <scope>NUCLEOTIDE SEQUENCE [LARGE SCALE GENOMIC DNA]</scope>
    <source>
        <strain evidence="13 14">MUCL3349</strain>
    </source>
</reference>
<feature type="compositionally biased region" description="Acidic residues" evidence="11">
    <location>
        <begin position="574"/>
        <end position="589"/>
    </location>
</feature>
<dbReference type="Gene3D" id="2.160.20.10">
    <property type="entry name" value="Single-stranded right-handed beta-helix, Pectin lyase-like"/>
    <property type="match status" value="1"/>
</dbReference>
<dbReference type="GO" id="GO:0046576">
    <property type="term" value="F:rhamnogalacturonan alpha-L-rhamnopyranosyl-(1-&gt;4)-alpha-D-galactopyranosyluronide lyase activity"/>
    <property type="evidence" value="ECO:0007669"/>
    <property type="project" value="UniProtKB-ARBA"/>
</dbReference>
<dbReference type="PANTHER" id="PTHR31736:SF19">
    <property type="entry name" value="PECTIN LYASE SUPERFAMILY PROTEIN-RELATED"/>
    <property type="match status" value="1"/>
</dbReference>
<dbReference type="SUPFAM" id="SSF51126">
    <property type="entry name" value="Pectin lyase-like"/>
    <property type="match status" value="1"/>
</dbReference>
<dbReference type="GO" id="GO:0005576">
    <property type="term" value="C:extracellular region"/>
    <property type="evidence" value="ECO:0007669"/>
    <property type="project" value="UniProtKB-SubCell"/>
</dbReference>
<evidence type="ECO:0000256" key="2">
    <source>
        <dbReference type="ARBA" id="ARBA00008834"/>
    </source>
</evidence>
<dbReference type="InterPro" id="IPR012334">
    <property type="entry name" value="Pectin_lyas_fold"/>
</dbReference>
<feature type="region of interest" description="Disordered" evidence="11">
    <location>
        <begin position="551"/>
        <end position="589"/>
    </location>
</feature>
<dbReference type="Pfam" id="PF00295">
    <property type="entry name" value="Glyco_hydro_28"/>
    <property type="match status" value="1"/>
</dbReference>
<evidence type="ECO:0000256" key="3">
    <source>
        <dbReference type="ARBA" id="ARBA00022525"/>
    </source>
</evidence>
<keyword evidence="6" id="KW-1015">Disulfide bond</keyword>
<dbReference type="STRING" id="87229.A0A4Z1L0H8"/>
<feature type="signal peptide" evidence="12">
    <location>
        <begin position="1"/>
        <end position="20"/>
    </location>
</feature>
<evidence type="ECO:0000256" key="4">
    <source>
        <dbReference type="ARBA" id="ARBA00022729"/>
    </source>
</evidence>
<keyword evidence="3" id="KW-0964">Secreted</keyword>
<keyword evidence="4 12" id="KW-0732">Signal</keyword>